<name>A0A151NGQ3_ALLMI</name>
<dbReference type="InterPro" id="IPR039505">
    <property type="entry name" value="DRC1/2_N"/>
</dbReference>
<evidence type="ECO:0000256" key="1">
    <source>
        <dbReference type="ARBA" id="ARBA00004611"/>
    </source>
</evidence>
<dbReference type="AlphaFoldDB" id="A0A151NGQ3"/>
<evidence type="ECO:0000256" key="9">
    <source>
        <dbReference type="ARBA" id="ARBA00038424"/>
    </source>
</evidence>
<organism evidence="14 15">
    <name type="scientific">Alligator mississippiensis</name>
    <name type="common">American alligator</name>
    <dbReference type="NCBI Taxonomy" id="8496"/>
    <lineage>
        <taxon>Eukaryota</taxon>
        <taxon>Metazoa</taxon>
        <taxon>Chordata</taxon>
        <taxon>Craniata</taxon>
        <taxon>Vertebrata</taxon>
        <taxon>Euteleostomi</taxon>
        <taxon>Archelosauria</taxon>
        <taxon>Archosauria</taxon>
        <taxon>Crocodylia</taxon>
        <taxon>Alligatoridae</taxon>
        <taxon>Alligatorinae</taxon>
        <taxon>Alligator</taxon>
    </lineage>
</organism>
<feature type="domain" description="Dynein regulatory complex protein 1/2 N-terminal" evidence="13">
    <location>
        <begin position="29"/>
        <end position="126"/>
    </location>
</feature>
<proteinExistence type="inferred from homology"/>
<dbReference type="PANTHER" id="PTHR21625">
    <property type="entry name" value="NYD-SP28 PROTEIN"/>
    <property type="match status" value="1"/>
</dbReference>
<keyword evidence="2" id="KW-0963">Cytoplasm</keyword>
<dbReference type="EMBL" id="AKHW03003087">
    <property type="protein sequence ID" value="KYO35839.1"/>
    <property type="molecule type" value="Genomic_DNA"/>
</dbReference>
<evidence type="ECO:0000256" key="8">
    <source>
        <dbReference type="ARBA" id="ARBA00037841"/>
    </source>
</evidence>
<protein>
    <recommendedName>
        <fullName evidence="10">Dynein regulatory complex subunit 2</fullName>
    </recommendedName>
    <alternativeName>
        <fullName evidence="11">Coiled-coil domain-containing protein 65</fullName>
    </alternativeName>
</protein>
<comment type="similarity">
    <text evidence="9">Belongs to the DRC2 family.</text>
</comment>
<dbReference type="PANTHER" id="PTHR21625:SF0">
    <property type="entry name" value="DYNEIN REGULATORY COMPLEX SUBUNIT 2"/>
    <property type="match status" value="1"/>
</dbReference>
<dbReference type="Proteomes" id="UP000050525">
    <property type="component" value="Unassembled WGS sequence"/>
</dbReference>
<accession>A0A151NGQ3</accession>
<evidence type="ECO:0000256" key="3">
    <source>
        <dbReference type="ARBA" id="ARBA00022846"/>
    </source>
</evidence>
<reference evidence="14 15" key="1">
    <citation type="journal article" date="2012" name="Genome Biol.">
        <title>Sequencing three crocodilian genomes to illuminate the evolution of archosaurs and amniotes.</title>
        <authorList>
            <person name="St John J.A."/>
            <person name="Braun E.L."/>
            <person name="Isberg S.R."/>
            <person name="Miles L.G."/>
            <person name="Chong A.Y."/>
            <person name="Gongora J."/>
            <person name="Dalzell P."/>
            <person name="Moran C."/>
            <person name="Bed'hom B."/>
            <person name="Abzhanov A."/>
            <person name="Burgess S.C."/>
            <person name="Cooksey A.M."/>
            <person name="Castoe T.A."/>
            <person name="Crawford N.G."/>
            <person name="Densmore L.D."/>
            <person name="Drew J.C."/>
            <person name="Edwards S.V."/>
            <person name="Faircloth B.C."/>
            <person name="Fujita M.K."/>
            <person name="Greenwold M.J."/>
            <person name="Hoffmann F.G."/>
            <person name="Howard J.M."/>
            <person name="Iguchi T."/>
            <person name="Janes D.E."/>
            <person name="Khan S.Y."/>
            <person name="Kohno S."/>
            <person name="de Koning A.J."/>
            <person name="Lance S.L."/>
            <person name="McCarthy F.M."/>
            <person name="McCormack J.E."/>
            <person name="Merchant M.E."/>
            <person name="Peterson D.G."/>
            <person name="Pollock D.D."/>
            <person name="Pourmand N."/>
            <person name="Raney B.J."/>
            <person name="Roessler K.A."/>
            <person name="Sanford J.R."/>
            <person name="Sawyer R.H."/>
            <person name="Schmidt C.J."/>
            <person name="Triplett E.W."/>
            <person name="Tuberville T.D."/>
            <person name="Venegas-Anaya M."/>
            <person name="Howard J.T."/>
            <person name="Jarvis E.D."/>
            <person name="Guillette L.J.Jr."/>
            <person name="Glenn T.C."/>
            <person name="Green R.E."/>
            <person name="Ray D.A."/>
        </authorList>
    </citation>
    <scope>NUCLEOTIDE SEQUENCE [LARGE SCALE GENOMIC DNA]</scope>
    <source>
        <strain evidence="14">KSC_2009_1</strain>
    </source>
</reference>
<dbReference type="GO" id="GO:0070286">
    <property type="term" value="P:axonemal dynein complex assembly"/>
    <property type="evidence" value="ECO:0007669"/>
    <property type="project" value="InterPro"/>
</dbReference>
<evidence type="ECO:0000256" key="6">
    <source>
        <dbReference type="ARBA" id="ARBA00023212"/>
    </source>
</evidence>
<keyword evidence="15" id="KW-1185">Reference proteome</keyword>
<dbReference type="GO" id="GO:0005858">
    <property type="term" value="C:axonemal dynein complex"/>
    <property type="evidence" value="ECO:0007669"/>
    <property type="project" value="InterPro"/>
</dbReference>
<evidence type="ECO:0000259" key="13">
    <source>
        <dbReference type="Pfam" id="PF14772"/>
    </source>
</evidence>
<gene>
    <name evidence="14" type="primary">CCDC65L</name>
    <name evidence="14" type="ORF">Y1Q_0017289</name>
</gene>
<comment type="function">
    <text evidence="12">Component of the nexin-dynein regulatory complex (N-DRC), a key regulator of ciliary/flagellar motility which maintains the alignment and integrity of the distal axoneme and regulates microtubule sliding in motile axonemes. Plays a critical role in the assembly of N-DRC and also stabilizes the assembly of multiple inner dynein arms and radial spokes. Coassembles with DRC1 to form a central scaffold needed for assembly of the N-DRC and its attachment to the outer doublet microtubules.</text>
</comment>
<evidence type="ECO:0000256" key="2">
    <source>
        <dbReference type="ARBA" id="ARBA00022490"/>
    </source>
</evidence>
<dbReference type="GO" id="GO:0003352">
    <property type="term" value="P:regulation of cilium movement"/>
    <property type="evidence" value="ECO:0007669"/>
    <property type="project" value="TreeGrafter"/>
</dbReference>
<keyword evidence="5" id="KW-0969">Cilium</keyword>
<dbReference type="STRING" id="8496.A0A151NGQ3"/>
<comment type="caution">
    <text evidence="14">The sequence shown here is derived from an EMBL/GenBank/DDBJ whole genome shotgun (WGS) entry which is preliminary data.</text>
</comment>
<dbReference type="InterPro" id="IPR039750">
    <property type="entry name" value="DRC1/DRC2"/>
</dbReference>
<dbReference type="GO" id="GO:0060285">
    <property type="term" value="P:cilium-dependent cell motility"/>
    <property type="evidence" value="ECO:0007669"/>
    <property type="project" value="TreeGrafter"/>
</dbReference>
<comment type="subcellular location">
    <subcellularLocation>
        <location evidence="1">Cytoplasm</location>
        <location evidence="1">Cytoskeleton</location>
        <location evidence="1">Flagellum axoneme</location>
    </subcellularLocation>
    <subcellularLocation>
        <location evidence="8">Cytoplasm</location>
        <location evidence="8">Cytoskeleton</location>
        <location evidence="8">Flagellum basal body</location>
    </subcellularLocation>
</comment>
<evidence type="ECO:0000313" key="14">
    <source>
        <dbReference type="EMBL" id="KYO35839.1"/>
    </source>
</evidence>
<keyword evidence="6" id="KW-0206">Cytoskeleton</keyword>
<evidence type="ECO:0000256" key="10">
    <source>
        <dbReference type="ARBA" id="ARBA00040899"/>
    </source>
</evidence>
<evidence type="ECO:0000256" key="11">
    <source>
        <dbReference type="ARBA" id="ARBA00041517"/>
    </source>
</evidence>
<dbReference type="Pfam" id="PF14772">
    <property type="entry name" value="NYD-SP28"/>
    <property type="match status" value="1"/>
</dbReference>
<keyword evidence="3" id="KW-0282">Flagellum</keyword>
<evidence type="ECO:0000313" key="15">
    <source>
        <dbReference type="Proteomes" id="UP000050525"/>
    </source>
</evidence>
<evidence type="ECO:0000256" key="4">
    <source>
        <dbReference type="ARBA" id="ARBA00023054"/>
    </source>
</evidence>
<sequence length="188" mass="21992">MPRKGRKGPATPGLSEEERLLLMQQKLLVAEEQSKKKEDVLRQFLKDKLAKEEHNSTINANRVNMQWRQLLREAKAKELRRDIEILSQTFERVVDCKDHVIQVLAKDLSEAEAQHAHALRSHLHNIDQLLQVQRCRLRYLEEDYNTELEALKKEFETERYWGRGWGIGLGQRGEGDEQPAQECPRCSP</sequence>
<keyword evidence="7" id="KW-0966">Cell projection</keyword>
<evidence type="ECO:0000256" key="5">
    <source>
        <dbReference type="ARBA" id="ARBA00023069"/>
    </source>
</evidence>
<evidence type="ECO:0000256" key="7">
    <source>
        <dbReference type="ARBA" id="ARBA00023273"/>
    </source>
</evidence>
<evidence type="ECO:0000256" key="12">
    <source>
        <dbReference type="ARBA" id="ARBA00045865"/>
    </source>
</evidence>
<keyword evidence="4" id="KW-0175">Coiled coil</keyword>